<gene>
    <name evidence="3" type="ORF">J0911_07960</name>
</gene>
<organism evidence="3 4">
    <name type="scientific">Myceligenerans salitolerans</name>
    <dbReference type="NCBI Taxonomy" id="1230528"/>
    <lineage>
        <taxon>Bacteria</taxon>
        <taxon>Bacillati</taxon>
        <taxon>Actinomycetota</taxon>
        <taxon>Actinomycetes</taxon>
        <taxon>Micrococcales</taxon>
        <taxon>Promicromonosporaceae</taxon>
        <taxon>Myceligenerans</taxon>
    </lineage>
</organism>
<protein>
    <recommendedName>
        <fullName evidence="5">DUF4232 domain-containing protein</fullName>
    </recommendedName>
</protein>
<keyword evidence="2" id="KW-0472">Membrane</keyword>
<evidence type="ECO:0000256" key="2">
    <source>
        <dbReference type="SAM" id="Phobius"/>
    </source>
</evidence>
<name>A0ABS3I7I3_9MICO</name>
<proteinExistence type="predicted"/>
<feature type="transmembrane region" description="Helical" evidence="2">
    <location>
        <begin position="14"/>
        <end position="36"/>
    </location>
</feature>
<dbReference type="EMBL" id="JAFMPK010000030">
    <property type="protein sequence ID" value="MBO0608965.1"/>
    <property type="molecule type" value="Genomic_DNA"/>
</dbReference>
<reference evidence="3 4" key="1">
    <citation type="submission" date="2021-03" db="EMBL/GenBank/DDBJ databases">
        <authorList>
            <person name="Xin L."/>
        </authorList>
    </citation>
    <scope>NUCLEOTIDE SEQUENCE [LARGE SCALE GENOMIC DNA]</scope>
    <source>
        <strain evidence="3 4">XHU 5031</strain>
    </source>
</reference>
<feature type="region of interest" description="Disordered" evidence="1">
    <location>
        <begin position="187"/>
        <end position="232"/>
    </location>
</feature>
<keyword evidence="2" id="KW-0812">Transmembrane</keyword>
<comment type="caution">
    <text evidence="3">The sequence shown here is derived from an EMBL/GenBank/DDBJ whole genome shotgun (WGS) entry which is preliminary data.</text>
</comment>
<accession>A0ABS3I7I3</accession>
<evidence type="ECO:0000313" key="3">
    <source>
        <dbReference type="EMBL" id="MBO0608965.1"/>
    </source>
</evidence>
<evidence type="ECO:0000313" key="4">
    <source>
        <dbReference type="Proteomes" id="UP000664617"/>
    </source>
</evidence>
<evidence type="ECO:0000256" key="1">
    <source>
        <dbReference type="SAM" id="MobiDB-lite"/>
    </source>
</evidence>
<keyword evidence="2" id="KW-1133">Transmembrane helix</keyword>
<dbReference type="RefSeq" id="WP_207274924.1">
    <property type="nucleotide sequence ID" value="NZ_JAFMPK010000030.1"/>
</dbReference>
<reference evidence="4" key="2">
    <citation type="submission" date="2023-07" db="EMBL/GenBank/DDBJ databases">
        <title>Myceligenerans salitolerans sp. nov., a halotolerant actinomycete isolated from a salt lake in Xinjiang, China.</title>
        <authorList>
            <person name="Guan T."/>
        </authorList>
    </citation>
    <scope>NUCLEOTIDE SEQUENCE [LARGE SCALE GENOMIC DNA]</scope>
    <source>
        <strain evidence="4">XHU 5031</strain>
    </source>
</reference>
<feature type="compositionally biased region" description="Basic and acidic residues" evidence="1">
    <location>
        <begin position="209"/>
        <end position="218"/>
    </location>
</feature>
<dbReference type="Proteomes" id="UP000664617">
    <property type="component" value="Unassembled WGS sequence"/>
</dbReference>
<sequence length="232" mass="24124">MQAREAGVGGRRRALVVVVVLAVVVVAGALVVPALWPQEPAPIVSEAKVHPPAPADPDGNGRTCDADDLDVRLAADRTTFTAGEPVVFTVTLRNDGATPCLVDGGDTNRAVTVWAGETGPDAERVWSSADCDDTGERMLLLGSGSVDTQEVRWSDVRSAPGCERVDKPIEPGVYSARVTVADVQGAASQVVQLTRPEPPEPSPSPSKSSDQKGTKRGEPSATPSPSPSGTDR</sequence>
<keyword evidence="4" id="KW-1185">Reference proteome</keyword>
<evidence type="ECO:0008006" key="5">
    <source>
        <dbReference type="Google" id="ProtNLM"/>
    </source>
</evidence>